<feature type="region of interest" description="Disordered" evidence="1">
    <location>
        <begin position="147"/>
        <end position="170"/>
    </location>
</feature>
<gene>
    <name evidence="3" type="primary">LOC107413184</name>
</gene>
<dbReference type="PANTHER" id="PTHR37725">
    <property type="match status" value="1"/>
</dbReference>
<dbReference type="AlphaFoldDB" id="A0A6P3ZSP2"/>
<evidence type="ECO:0000256" key="1">
    <source>
        <dbReference type="SAM" id="MobiDB-lite"/>
    </source>
</evidence>
<dbReference type="KEGG" id="zju:107413184"/>
<dbReference type="GeneID" id="107413184"/>
<dbReference type="RefSeq" id="XP_015876551.1">
    <property type="nucleotide sequence ID" value="XM_016021065.4"/>
</dbReference>
<dbReference type="Proteomes" id="UP001652623">
    <property type="component" value="Chromosome 8"/>
</dbReference>
<accession>A0A6P3ZSP2</accession>
<evidence type="ECO:0000313" key="3">
    <source>
        <dbReference type="RefSeq" id="XP_015876551.1"/>
    </source>
</evidence>
<evidence type="ECO:0000313" key="2">
    <source>
        <dbReference type="Proteomes" id="UP001652623"/>
    </source>
</evidence>
<name>A0A6P3ZSP2_ZIZJJ</name>
<protein>
    <submittedName>
        <fullName evidence="3">Uncharacterized protein LOC107413184</fullName>
    </submittedName>
</protein>
<dbReference type="FunCoup" id="A0A6P3ZSP2">
    <property type="interactions" value="1"/>
</dbReference>
<dbReference type="PANTHER" id="PTHR37725:SF1">
    <property type="match status" value="1"/>
</dbReference>
<dbReference type="InParanoid" id="A0A6P3ZSP2"/>
<reference evidence="3" key="1">
    <citation type="submission" date="2025-08" db="UniProtKB">
        <authorList>
            <consortium name="RefSeq"/>
        </authorList>
    </citation>
    <scope>IDENTIFICATION</scope>
    <source>
        <tissue evidence="3">Seedling</tissue>
    </source>
</reference>
<keyword evidence="2" id="KW-1185">Reference proteome</keyword>
<organism evidence="2 3">
    <name type="scientific">Ziziphus jujuba</name>
    <name type="common">Chinese jujube</name>
    <name type="synonym">Ziziphus sativa</name>
    <dbReference type="NCBI Taxonomy" id="326968"/>
    <lineage>
        <taxon>Eukaryota</taxon>
        <taxon>Viridiplantae</taxon>
        <taxon>Streptophyta</taxon>
        <taxon>Embryophyta</taxon>
        <taxon>Tracheophyta</taxon>
        <taxon>Spermatophyta</taxon>
        <taxon>Magnoliopsida</taxon>
        <taxon>eudicotyledons</taxon>
        <taxon>Gunneridae</taxon>
        <taxon>Pentapetalae</taxon>
        <taxon>rosids</taxon>
        <taxon>fabids</taxon>
        <taxon>Rosales</taxon>
        <taxon>Rhamnaceae</taxon>
        <taxon>Paliureae</taxon>
        <taxon>Ziziphus</taxon>
    </lineage>
</organism>
<proteinExistence type="predicted"/>
<sequence>MEKPEGYPEVATENASISNYGNSSPFWVMEDDDDLSLLESGLFKTYHIDDEMGDNDYESKIRKLVDPRLLALVEFFRELYFRKRDLFKRIFPGFQDEFRELLKKLSRLKSDRTKAMQRSLSLGSPRKPKAVQSTLRLERFKVRTITLDGGDDQQGDMGINSTTTKSQGSK</sequence>
<feature type="compositionally biased region" description="Polar residues" evidence="1">
    <location>
        <begin position="159"/>
        <end position="170"/>
    </location>
</feature>